<dbReference type="Pfam" id="PF11412">
    <property type="entry name" value="DsbD_N"/>
    <property type="match status" value="1"/>
</dbReference>
<dbReference type="Proteomes" id="UP001155079">
    <property type="component" value="Unassembled WGS sequence"/>
</dbReference>
<protein>
    <recommendedName>
        <fullName evidence="2">Thiol:disulfide interchange protein DsbD N-terminal domain-containing protein</fullName>
    </recommendedName>
</protein>
<proteinExistence type="predicted"/>
<keyword evidence="4" id="KW-1185">Reference proteome</keyword>
<dbReference type="EMBL" id="JAMQAY010000001">
    <property type="protein sequence ID" value="MCM2400204.1"/>
    <property type="molecule type" value="Genomic_DNA"/>
</dbReference>
<organism evidence="3 4">
    <name type="scientific">Ciceribacter sichuanensis</name>
    <dbReference type="NCBI Taxonomy" id="2949647"/>
    <lineage>
        <taxon>Bacteria</taxon>
        <taxon>Pseudomonadati</taxon>
        <taxon>Pseudomonadota</taxon>
        <taxon>Alphaproteobacteria</taxon>
        <taxon>Hyphomicrobiales</taxon>
        <taxon>Rhizobiaceae</taxon>
        <taxon>Ciceribacter</taxon>
    </lineage>
</organism>
<reference evidence="3 4" key="1">
    <citation type="submission" date="2022-06" db="EMBL/GenBank/DDBJ databases">
        <authorList>
            <person name="Sun Q."/>
        </authorList>
    </citation>
    <scope>NUCLEOTIDE SEQUENCE [LARGE SCALE GENOMIC DNA]</scope>
    <source>
        <strain evidence="3 4">S153</strain>
    </source>
</reference>
<feature type="signal peptide" evidence="1">
    <location>
        <begin position="1"/>
        <end position="31"/>
    </location>
</feature>
<dbReference type="RefSeq" id="WP_250943962.1">
    <property type="nucleotide sequence ID" value="NZ_JAMQAY010000001.1"/>
</dbReference>
<accession>A0ABT0V354</accession>
<dbReference type="InterPro" id="IPR028250">
    <property type="entry name" value="DsbDN"/>
</dbReference>
<keyword evidence="1" id="KW-0732">Signal</keyword>
<evidence type="ECO:0000256" key="1">
    <source>
        <dbReference type="SAM" id="SignalP"/>
    </source>
</evidence>
<evidence type="ECO:0000313" key="3">
    <source>
        <dbReference type="EMBL" id="MCM2400204.1"/>
    </source>
</evidence>
<sequence>MSTLSRPTPRFRHFVTAFATAAMLHAGSAQAASSEWATNEGGRMRLVVLPAAADGTLQAALQIEPTPGWITYWREPGDAGIPPAISLDPESQLTLGEISFPVPKRIDNGDIRDIGYDTAVTLPFTIQGAVTATDTVKANVFIGICKNICIPFQAELTVALDATSDPEEDAILASARRALPEPASGNFGVDSHQMSGALDRLDLSLELPSPDNHPQVFVTGPSGHVFMDYEVVSAAGGKLAISMPIEELPRNYKIAGKTWDILILSGNRAMESTLAFD</sequence>
<gene>
    <name evidence="3" type="ORF">NBH20_03500</name>
</gene>
<evidence type="ECO:0000313" key="4">
    <source>
        <dbReference type="Proteomes" id="UP001155079"/>
    </source>
</evidence>
<feature type="domain" description="Thiol:disulfide interchange protein DsbD N-terminal" evidence="2">
    <location>
        <begin position="52"/>
        <end position="157"/>
    </location>
</feature>
<comment type="caution">
    <text evidence="3">The sequence shown here is derived from an EMBL/GenBank/DDBJ whole genome shotgun (WGS) entry which is preliminary data.</text>
</comment>
<evidence type="ECO:0000259" key="2">
    <source>
        <dbReference type="Pfam" id="PF11412"/>
    </source>
</evidence>
<feature type="chain" id="PRO_5046349177" description="Thiol:disulfide interchange protein DsbD N-terminal domain-containing protein" evidence="1">
    <location>
        <begin position="32"/>
        <end position="277"/>
    </location>
</feature>
<name>A0ABT0V354_9HYPH</name>